<dbReference type="Proteomes" id="UP000256708">
    <property type="component" value="Unassembled WGS sequence"/>
</dbReference>
<evidence type="ECO:0000313" key="2">
    <source>
        <dbReference type="Proteomes" id="UP000256708"/>
    </source>
</evidence>
<accession>A0A3D8LI95</accession>
<evidence type="ECO:0000313" key="1">
    <source>
        <dbReference type="EMBL" id="RDV17169.1"/>
    </source>
</evidence>
<keyword evidence="2" id="KW-1185">Reference proteome</keyword>
<organism evidence="1 2">
    <name type="scientific">Pontibacter diazotrophicus</name>
    <dbReference type="NCBI Taxonomy" id="1400979"/>
    <lineage>
        <taxon>Bacteria</taxon>
        <taxon>Pseudomonadati</taxon>
        <taxon>Bacteroidota</taxon>
        <taxon>Cytophagia</taxon>
        <taxon>Cytophagales</taxon>
        <taxon>Hymenobacteraceae</taxon>
        <taxon>Pontibacter</taxon>
    </lineage>
</organism>
<protein>
    <submittedName>
        <fullName evidence="1">Uncharacterized protein</fullName>
    </submittedName>
</protein>
<reference evidence="2" key="1">
    <citation type="submission" date="2018-08" db="EMBL/GenBank/DDBJ databases">
        <authorList>
            <person name="Liu Z.-W."/>
            <person name="Du Z.-J."/>
        </authorList>
    </citation>
    <scope>NUCLEOTIDE SEQUENCE [LARGE SCALE GENOMIC DNA]</scope>
    <source>
        <strain evidence="2">H4X</strain>
    </source>
</reference>
<name>A0A3D8LI95_9BACT</name>
<gene>
    <name evidence="1" type="ORF">DXT99_01260</name>
</gene>
<comment type="caution">
    <text evidence="1">The sequence shown here is derived from an EMBL/GenBank/DDBJ whole genome shotgun (WGS) entry which is preliminary data.</text>
</comment>
<dbReference type="EMBL" id="QRGR01000001">
    <property type="protein sequence ID" value="RDV17169.1"/>
    <property type="molecule type" value="Genomic_DNA"/>
</dbReference>
<dbReference type="AlphaFoldDB" id="A0A3D8LI95"/>
<proteinExistence type="predicted"/>
<sequence>MQFQVLAAHQTCWADLYVVLFQGGFITAQPGVSKKGNAMLFPLHWRGRTGETLDTLGYTRFNGCWASSSGISLQGVPMALVLYTV</sequence>